<dbReference type="OrthoDB" id="2758521at2759"/>
<feature type="chain" id="PRO_5034227185" evidence="1">
    <location>
        <begin position="20"/>
        <end position="282"/>
    </location>
</feature>
<evidence type="ECO:0000313" key="3">
    <source>
        <dbReference type="Proteomes" id="UP000559256"/>
    </source>
</evidence>
<sequence length="282" mass="31552">MRILQAWLWSLFTTPLTSAVLMNRTVDDTFGDGQGTTIQYQGVWNNANCSTCVAKPTQAPGDPSVPVYDQTWHDGQYHGGDPLTASLTFNGTAVYVYIVLVNAFPSGHIPTSNLSFYIESELVGIFTRILSSQLSKIIRKVGTFVKNGSDLGTPYQYNVPVYVNESLPYKTHNFTLVNGYIDSLILLDKMVYTYDDGLSANTTDQNNSLVSQDPNSSNSGFFFPNSCSSHSDPFSRIISVWGRLDLFPEETRPEETAQKILAFDTRPPGARLWRYERSKDYF</sequence>
<reference evidence="2 3" key="1">
    <citation type="journal article" date="2020" name="ISME J.">
        <title>Uncovering the hidden diversity of litter-decomposition mechanisms in mushroom-forming fungi.</title>
        <authorList>
            <person name="Floudas D."/>
            <person name="Bentzer J."/>
            <person name="Ahren D."/>
            <person name="Johansson T."/>
            <person name="Persson P."/>
            <person name="Tunlid A."/>
        </authorList>
    </citation>
    <scope>NUCLEOTIDE SEQUENCE [LARGE SCALE GENOMIC DNA]</scope>
    <source>
        <strain evidence="2 3">CBS 291.85</strain>
    </source>
</reference>
<evidence type="ECO:0000256" key="1">
    <source>
        <dbReference type="SAM" id="SignalP"/>
    </source>
</evidence>
<proteinExistence type="predicted"/>
<evidence type="ECO:0000313" key="2">
    <source>
        <dbReference type="EMBL" id="KAF5332931.1"/>
    </source>
</evidence>
<keyword evidence="3" id="KW-1185">Reference proteome</keyword>
<feature type="signal peptide" evidence="1">
    <location>
        <begin position="1"/>
        <end position="19"/>
    </location>
</feature>
<name>A0A8H5C0X8_9AGAR</name>
<dbReference type="Proteomes" id="UP000559256">
    <property type="component" value="Unassembled WGS sequence"/>
</dbReference>
<comment type="caution">
    <text evidence="2">The sequence shown here is derived from an EMBL/GenBank/DDBJ whole genome shotgun (WGS) entry which is preliminary data.</text>
</comment>
<keyword evidence="1" id="KW-0732">Signal</keyword>
<dbReference type="EMBL" id="JAACJM010000299">
    <property type="protein sequence ID" value="KAF5332931.1"/>
    <property type="molecule type" value="Genomic_DNA"/>
</dbReference>
<dbReference type="AlphaFoldDB" id="A0A8H5C0X8"/>
<gene>
    <name evidence="2" type="ORF">D9758_015968</name>
</gene>
<accession>A0A8H5C0X8</accession>
<protein>
    <submittedName>
        <fullName evidence="2">Uncharacterized protein</fullName>
    </submittedName>
</protein>
<organism evidence="2 3">
    <name type="scientific">Tetrapyrgos nigripes</name>
    <dbReference type="NCBI Taxonomy" id="182062"/>
    <lineage>
        <taxon>Eukaryota</taxon>
        <taxon>Fungi</taxon>
        <taxon>Dikarya</taxon>
        <taxon>Basidiomycota</taxon>
        <taxon>Agaricomycotina</taxon>
        <taxon>Agaricomycetes</taxon>
        <taxon>Agaricomycetidae</taxon>
        <taxon>Agaricales</taxon>
        <taxon>Marasmiineae</taxon>
        <taxon>Marasmiaceae</taxon>
        <taxon>Tetrapyrgos</taxon>
    </lineage>
</organism>